<keyword evidence="1" id="KW-0472">Membrane</keyword>
<protein>
    <submittedName>
        <fullName evidence="3">Uncharacterized protein</fullName>
    </submittedName>
</protein>
<evidence type="ECO:0000256" key="2">
    <source>
        <dbReference type="SAM" id="SignalP"/>
    </source>
</evidence>
<keyword evidence="2" id="KW-0732">Signal</keyword>
<dbReference type="Proteomes" id="UP001230504">
    <property type="component" value="Unassembled WGS sequence"/>
</dbReference>
<comment type="caution">
    <text evidence="3">The sequence shown here is derived from an EMBL/GenBank/DDBJ whole genome shotgun (WGS) entry which is preliminary data.</text>
</comment>
<organism evidence="3 4">
    <name type="scientific">Colletotrichum navitas</name>
    <dbReference type="NCBI Taxonomy" id="681940"/>
    <lineage>
        <taxon>Eukaryota</taxon>
        <taxon>Fungi</taxon>
        <taxon>Dikarya</taxon>
        <taxon>Ascomycota</taxon>
        <taxon>Pezizomycotina</taxon>
        <taxon>Sordariomycetes</taxon>
        <taxon>Hypocreomycetidae</taxon>
        <taxon>Glomerellales</taxon>
        <taxon>Glomerellaceae</taxon>
        <taxon>Colletotrichum</taxon>
        <taxon>Colletotrichum graminicola species complex</taxon>
    </lineage>
</organism>
<feature type="transmembrane region" description="Helical" evidence="1">
    <location>
        <begin position="160"/>
        <end position="179"/>
    </location>
</feature>
<keyword evidence="1" id="KW-0812">Transmembrane</keyword>
<gene>
    <name evidence="3" type="ORF">LY79DRAFT_417232</name>
</gene>
<accession>A0AAD8PNL3</accession>
<keyword evidence="1" id="KW-1133">Transmembrane helix</keyword>
<sequence length="193" mass="21252">MKGTFSSYAFLLLGPVLAAAPHAFPVEAYMLPGRTTLTHLPTSSLGAQTLSHLPDPTLGTGLIFYSDLCLDLWREPHPPPSPLSHATLIWMIPARPAVAFIIGAEDVCFVAPRRLVPSLILLSRPLPKPSSFPCDLHDSPSPLSVRSEASRILRRPTRPFVLFFVDSGASLVLSVFCYLDPTQRHPLKPWRPR</sequence>
<dbReference type="AlphaFoldDB" id="A0AAD8PNL3"/>
<evidence type="ECO:0000256" key="1">
    <source>
        <dbReference type="SAM" id="Phobius"/>
    </source>
</evidence>
<evidence type="ECO:0000313" key="3">
    <source>
        <dbReference type="EMBL" id="KAK1573138.1"/>
    </source>
</evidence>
<feature type="chain" id="PRO_5041974103" evidence="2">
    <location>
        <begin position="19"/>
        <end position="193"/>
    </location>
</feature>
<dbReference type="GeneID" id="85437381"/>
<proteinExistence type="predicted"/>
<evidence type="ECO:0000313" key="4">
    <source>
        <dbReference type="Proteomes" id="UP001230504"/>
    </source>
</evidence>
<reference evidence="3" key="1">
    <citation type="submission" date="2021-06" db="EMBL/GenBank/DDBJ databases">
        <title>Comparative genomics, transcriptomics and evolutionary studies reveal genomic signatures of adaptation to plant cell wall in hemibiotrophic fungi.</title>
        <authorList>
            <consortium name="DOE Joint Genome Institute"/>
            <person name="Baroncelli R."/>
            <person name="Diaz J.F."/>
            <person name="Benocci T."/>
            <person name="Peng M."/>
            <person name="Battaglia E."/>
            <person name="Haridas S."/>
            <person name="Andreopoulos W."/>
            <person name="Labutti K."/>
            <person name="Pangilinan J."/>
            <person name="Floch G.L."/>
            <person name="Makela M.R."/>
            <person name="Henrissat B."/>
            <person name="Grigoriev I.V."/>
            <person name="Crouch J.A."/>
            <person name="De Vries R.P."/>
            <person name="Sukno S.A."/>
            <person name="Thon M.R."/>
        </authorList>
    </citation>
    <scope>NUCLEOTIDE SEQUENCE</scope>
    <source>
        <strain evidence="3">CBS 125086</strain>
    </source>
</reference>
<feature type="signal peptide" evidence="2">
    <location>
        <begin position="1"/>
        <end position="18"/>
    </location>
</feature>
<dbReference type="RefSeq" id="XP_060408801.1">
    <property type="nucleotide sequence ID" value="XM_060553141.1"/>
</dbReference>
<keyword evidence="4" id="KW-1185">Reference proteome</keyword>
<dbReference type="EMBL" id="JAHLJV010000098">
    <property type="protein sequence ID" value="KAK1573138.1"/>
    <property type="molecule type" value="Genomic_DNA"/>
</dbReference>
<name>A0AAD8PNL3_9PEZI</name>